<dbReference type="SUPFAM" id="SSF50494">
    <property type="entry name" value="Trypsin-like serine proteases"/>
    <property type="match status" value="1"/>
</dbReference>
<dbReference type="FunCoup" id="A0A2V0PBG0">
    <property type="interactions" value="718"/>
</dbReference>
<evidence type="ECO:0000256" key="4">
    <source>
        <dbReference type="ARBA" id="ARBA00022825"/>
    </source>
</evidence>
<dbReference type="Pfam" id="PF00089">
    <property type="entry name" value="Trypsin"/>
    <property type="match status" value="1"/>
</dbReference>
<keyword evidence="4" id="KW-0720">Serine protease</keyword>
<dbReference type="InterPro" id="IPR009003">
    <property type="entry name" value="Peptidase_S1_PA"/>
</dbReference>
<dbReference type="InParanoid" id="A0A2V0PBG0"/>
<proteinExistence type="inferred from homology"/>
<feature type="domain" description="Peptidase S1" evidence="6">
    <location>
        <begin position="121"/>
        <end position="299"/>
    </location>
</feature>
<feature type="compositionally biased region" description="Basic residues" evidence="5">
    <location>
        <begin position="1"/>
        <end position="10"/>
    </location>
</feature>
<reference evidence="8 9" key="1">
    <citation type="journal article" date="2018" name="Sci. Rep.">
        <title>Raphidocelis subcapitata (=Pseudokirchneriella subcapitata) provides an insight into genome evolution and environmental adaptations in the Sphaeropleales.</title>
        <authorList>
            <person name="Suzuki S."/>
            <person name="Yamaguchi H."/>
            <person name="Nakajima N."/>
            <person name="Kawachi M."/>
        </authorList>
    </citation>
    <scope>NUCLEOTIDE SEQUENCE [LARGE SCALE GENOMIC DNA]</scope>
    <source>
        <strain evidence="8 9">NIES-35</strain>
    </source>
</reference>
<protein>
    <submittedName>
        <fullName evidence="8">Protease Do-like</fullName>
    </submittedName>
</protein>
<dbReference type="GO" id="GO:0004252">
    <property type="term" value="F:serine-type endopeptidase activity"/>
    <property type="evidence" value="ECO:0007669"/>
    <property type="project" value="InterPro"/>
</dbReference>
<evidence type="ECO:0000256" key="5">
    <source>
        <dbReference type="SAM" id="MobiDB-lite"/>
    </source>
</evidence>
<evidence type="ECO:0000256" key="3">
    <source>
        <dbReference type="ARBA" id="ARBA00022801"/>
    </source>
</evidence>
<dbReference type="PANTHER" id="PTHR45980">
    <property type="match status" value="1"/>
</dbReference>
<evidence type="ECO:0000256" key="2">
    <source>
        <dbReference type="ARBA" id="ARBA00022670"/>
    </source>
</evidence>
<dbReference type="AlphaFoldDB" id="A0A2V0PBG0"/>
<keyword evidence="3" id="KW-0378">Hydrolase</keyword>
<evidence type="ECO:0000259" key="7">
    <source>
        <dbReference type="Pfam" id="PF17815"/>
    </source>
</evidence>
<dbReference type="OrthoDB" id="4217619at2759"/>
<gene>
    <name evidence="8" type="ORF">Rsub_07935</name>
</gene>
<feature type="compositionally biased region" description="Low complexity" evidence="5">
    <location>
        <begin position="575"/>
        <end position="584"/>
    </location>
</feature>
<evidence type="ECO:0000313" key="9">
    <source>
        <dbReference type="Proteomes" id="UP000247498"/>
    </source>
</evidence>
<dbReference type="InterPro" id="IPR001940">
    <property type="entry name" value="Peptidase_S1C"/>
</dbReference>
<keyword evidence="9" id="KW-1185">Reference proteome</keyword>
<dbReference type="Gene3D" id="2.40.10.10">
    <property type="entry name" value="Trypsin-like serine proteases"/>
    <property type="match status" value="2"/>
</dbReference>
<feature type="region of interest" description="Disordered" evidence="5">
    <location>
        <begin position="570"/>
        <end position="616"/>
    </location>
</feature>
<dbReference type="InterPro" id="IPR046449">
    <property type="entry name" value="DEGP_PDZ_sf"/>
</dbReference>
<evidence type="ECO:0000313" key="8">
    <source>
        <dbReference type="EMBL" id="GBF95220.1"/>
    </source>
</evidence>
<dbReference type="SUPFAM" id="SSF50156">
    <property type="entry name" value="PDZ domain-like"/>
    <property type="match status" value="1"/>
</dbReference>
<dbReference type="InterPro" id="IPR043504">
    <property type="entry name" value="Peptidase_S1_PA_chymotrypsin"/>
</dbReference>
<dbReference type="Proteomes" id="UP000247498">
    <property type="component" value="Unassembled WGS sequence"/>
</dbReference>
<dbReference type="InterPro" id="IPR001254">
    <property type="entry name" value="Trypsin_dom"/>
</dbReference>
<evidence type="ECO:0000259" key="6">
    <source>
        <dbReference type="Pfam" id="PF00089"/>
    </source>
</evidence>
<dbReference type="PANTHER" id="PTHR45980:SF18">
    <property type="entry name" value="PROTEASE DO-LIKE 9"/>
    <property type="match status" value="1"/>
</dbReference>
<feature type="region of interest" description="Disordered" evidence="5">
    <location>
        <begin position="1"/>
        <end position="81"/>
    </location>
</feature>
<dbReference type="PRINTS" id="PR00834">
    <property type="entry name" value="PROTEASES2C"/>
</dbReference>
<feature type="domain" description="Protease Do-like PDZ" evidence="7">
    <location>
        <begin position="421"/>
        <end position="566"/>
    </location>
</feature>
<dbReference type="FunFam" id="2.40.10.10:FF:000012">
    <property type="entry name" value="protease Do-like 9"/>
    <property type="match status" value="1"/>
</dbReference>
<dbReference type="InterPro" id="IPR041517">
    <property type="entry name" value="DEGP_PDZ"/>
</dbReference>
<name>A0A2V0PBG0_9CHLO</name>
<evidence type="ECO:0000256" key="1">
    <source>
        <dbReference type="ARBA" id="ARBA00010541"/>
    </source>
</evidence>
<dbReference type="STRING" id="307507.A0A2V0PBG0"/>
<dbReference type="EMBL" id="BDRX01000061">
    <property type="protein sequence ID" value="GBF95220.1"/>
    <property type="molecule type" value="Genomic_DNA"/>
</dbReference>
<comment type="similarity">
    <text evidence="1">Belongs to the peptidase S1C family.</text>
</comment>
<dbReference type="InterPro" id="IPR036034">
    <property type="entry name" value="PDZ_sf"/>
</dbReference>
<keyword evidence="2 8" id="KW-0645">Protease</keyword>
<comment type="caution">
    <text evidence="8">The sequence shown here is derived from an EMBL/GenBank/DDBJ whole genome shotgun (WGS) entry which is preliminary data.</text>
</comment>
<sequence length="616" mass="65575">MPPPKKKAKQASKEPAASAEDISSGLDADSPAPSPRPRRGGAAAAAPEPPAPDSSRRHHRRPGGGGTTSAAAAAAAAQDGEANAPLQAFPGRSARGGGDADTEQLMEAVVKVFCIHTEPNFSLPWQRKRQYSSSSSGFIIQGRRILTNAHCVDHWTQVKVKRRGSDTKYVASVLAVGTECDIAMLTVEDEAFWEGTEPVAFGSLPQLQAAVTVVGFPIGGDTMSVTSGVVSRIEVTSYVHGAAELLGIQIDAAINSGNSGGPAFNSAGSCIGIAFQSLKHEDAENIGYIIPVPVINHFISDYERNGSYTGFPGLGIEWQRMENPDLRKALGMESDMKGVLIRRVDPSAPASAVLKQFDILLAFDGVEISNDGTVPFRSGERISFSHLVSQKYTGQRAALRVLQGGRVAEHTVQLRAPVRLVPFHIKGLPPSYFIVAGLVFTAVSVPYLRSEYGKEWDLEAPVRLLDKVLHAQAERPDQQVVVLSQVLATEATLGYEDMLNTVVCSFNGEKIYNLRQLVGLVDGCGDEYLHWDLDYSSKVVLRTAAAKAATREVLETHCIASDRSADLAAGGAGEGAAAAAANGGPAKGGGKQKRKPQQGEQQQQQQQQQQGGRKRG</sequence>
<organism evidence="8 9">
    <name type="scientific">Raphidocelis subcapitata</name>
    <dbReference type="NCBI Taxonomy" id="307507"/>
    <lineage>
        <taxon>Eukaryota</taxon>
        <taxon>Viridiplantae</taxon>
        <taxon>Chlorophyta</taxon>
        <taxon>core chlorophytes</taxon>
        <taxon>Chlorophyceae</taxon>
        <taxon>CS clade</taxon>
        <taxon>Sphaeropleales</taxon>
        <taxon>Selenastraceae</taxon>
        <taxon>Raphidocelis</taxon>
    </lineage>
</organism>
<dbReference type="Pfam" id="PF17815">
    <property type="entry name" value="PDZ_3"/>
    <property type="match status" value="1"/>
</dbReference>
<feature type="compositionally biased region" description="Low complexity" evidence="5">
    <location>
        <begin position="598"/>
        <end position="616"/>
    </location>
</feature>
<dbReference type="GO" id="GO:0006508">
    <property type="term" value="P:proteolysis"/>
    <property type="evidence" value="ECO:0007669"/>
    <property type="project" value="UniProtKB-KW"/>
</dbReference>
<accession>A0A2V0PBG0</accession>
<dbReference type="Gene3D" id="3.20.190.20">
    <property type="match status" value="1"/>
</dbReference>
<dbReference type="Gene3D" id="2.30.42.10">
    <property type="match status" value="1"/>
</dbReference>